<evidence type="ECO:0000256" key="5">
    <source>
        <dbReference type="ARBA" id="ARBA00023136"/>
    </source>
</evidence>
<feature type="transmembrane region" description="Helical" evidence="10">
    <location>
        <begin position="31"/>
        <end position="51"/>
    </location>
</feature>
<accession>A0A4V1AIN0</accession>
<keyword evidence="6 10" id="KW-0407">Ion channel</keyword>
<feature type="binding site" evidence="10">
    <location>
        <position position="73"/>
    </location>
    <ligand>
        <name>Na(+)</name>
        <dbReference type="ChEBI" id="CHEBI:29101"/>
        <note>structural</note>
    </ligand>
</feature>
<evidence type="ECO:0000313" key="12">
    <source>
        <dbReference type="Proteomes" id="UP000292886"/>
    </source>
</evidence>
<comment type="similarity">
    <text evidence="7 10">Belongs to the fluoride channel Fluc/FEX (TC 1.A.43) family.</text>
</comment>
<feature type="binding site" evidence="10">
    <location>
        <position position="76"/>
    </location>
    <ligand>
        <name>Na(+)</name>
        <dbReference type="ChEBI" id="CHEBI:29101"/>
        <note>structural</note>
    </ligand>
</feature>
<dbReference type="OrthoDB" id="9815830at2"/>
<comment type="subcellular location">
    <subcellularLocation>
        <location evidence="1 10">Cell membrane</location>
        <topology evidence="1 10">Multi-pass membrane protein</topology>
    </subcellularLocation>
</comment>
<keyword evidence="3 10" id="KW-0812">Transmembrane</keyword>
<dbReference type="Proteomes" id="UP000292886">
    <property type="component" value="Chromosome"/>
</dbReference>
<evidence type="ECO:0000256" key="2">
    <source>
        <dbReference type="ARBA" id="ARBA00022475"/>
    </source>
</evidence>
<proteinExistence type="inferred from homology"/>
<dbReference type="PANTHER" id="PTHR28259">
    <property type="entry name" value="FLUORIDE EXPORT PROTEIN 1-RELATED"/>
    <property type="match status" value="1"/>
</dbReference>
<evidence type="ECO:0000256" key="4">
    <source>
        <dbReference type="ARBA" id="ARBA00022989"/>
    </source>
</evidence>
<evidence type="ECO:0000313" key="11">
    <source>
        <dbReference type="EMBL" id="QBO36075.1"/>
    </source>
</evidence>
<dbReference type="PANTHER" id="PTHR28259:SF1">
    <property type="entry name" value="FLUORIDE EXPORT PROTEIN 1-RELATED"/>
    <property type="match status" value="1"/>
</dbReference>
<dbReference type="GO" id="GO:0062054">
    <property type="term" value="F:fluoride channel activity"/>
    <property type="evidence" value="ECO:0007669"/>
    <property type="project" value="UniProtKB-UniRule"/>
</dbReference>
<evidence type="ECO:0000256" key="3">
    <source>
        <dbReference type="ARBA" id="ARBA00022692"/>
    </source>
</evidence>
<gene>
    <name evidence="10" type="primary">fluC</name>
    <name evidence="10" type="synonym">crcB</name>
    <name evidence="11" type="ORF">EQG49_06185</name>
</gene>
<dbReference type="Pfam" id="PF02537">
    <property type="entry name" value="CRCB"/>
    <property type="match status" value="1"/>
</dbReference>
<evidence type="ECO:0000256" key="6">
    <source>
        <dbReference type="ARBA" id="ARBA00023303"/>
    </source>
</evidence>
<dbReference type="AlphaFoldDB" id="A0A4V1AIN0"/>
<keyword evidence="2 10" id="KW-1003">Cell membrane</keyword>
<dbReference type="InterPro" id="IPR003691">
    <property type="entry name" value="FluC"/>
</dbReference>
<evidence type="ECO:0000256" key="9">
    <source>
        <dbReference type="ARBA" id="ARBA00049940"/>
    </source>
</evidence>
<keyword evidence="4 10" id="KW-1133">Transmembrane helix</keyword>
<name>A0A4V1AIN0_9LACO</name>
<dbReference type="HAMAP" id="MF_00454">
    <property type="entry name" value="FluC"/>
    <property type="match status" value="1"/>
</dbReference>
<evidence type="ECO:0000256" key="1">
    <source>
        <dbReference type="ARBA" id="ARBA00004651"/>
    </source>
</evidence>
<feature type="transmembrane region" description="Helical" evidence="10">
    <location>
        <begin position="94"/>
        <end position="112"/>
    </location>
</feature>
<keyword evidence="10" id="KW-0813">Transport</keyword>
<keyword evidence="10" id="KW-0915">Sodium</keyword>
<dbReference type="GO" id="GO:0005886">
    <property type="term" value="C:plasma membrane"/>
    <property type="evidence" value="ECO:0007669"/>
    <property type="project" value="UniProtKB-SubCell"/>
</dbReference>
<dbReference type="EMBL" id="CP037940">
    <property type="protein sequence ID" value="QBO36075.1"/>
    <property type="molecule type" value="Genomic_DNA"/>
</dbReference>
<keyword evidence="10" id="KW-0479">Metal-binding</keyword>
<keyword evidence="5 10" id="KW-0472">Membrane</keyword>
<dbReference type="GO" id="GO:0140114">
    <property type="term" value="P:cellular detoxification of fluoride"/>
    <property type="evidence" value="ECO:0007669"/>
    <property type="project" value="UniProtKB-UniRule"/>
</dbReference>
<reference evidence="12" key="1">
    <citation type="submission" date="2019-03" db="EMBL/GenBank/DDBJ databases">
        <title>Weissella sp. 26KH-42 Genome sequencing.</title>
        <authorList>
            <person name="Heo J."/>
            <person name="Kim S.-J."/>
            <person name="Kim J.-S."/>
            <person name="Hong S.-B."/>
            <person name="Kwon S.-W."/>
        </authorList>
    </citation>
    <scope>NUCLEOTIDE SEQUENCE [LARGE SCALE GENOMIC DNA]</scope>
    <source>
        <strain evidence="12">26KH-42</strain>
    </source>
</reference>
<comment type="catalytic activity">
    <reaction evidence="8">
        <text>fluoride(in) = fluoride(out)</text>
        <dbReference type="Rhea" id="RHEA:76159"/>
        <dbReference type="ChEBI" id="CHEBI:17051"/>
    </reaction>
    <physiologicalReaction direction="left-to-right" evidence="8">
        <dbReference type="Rhea" id="RHEA:76160"/>
    </physiologicalReaction>
</comment>
<dbReference type="RefSeq" id="WP_133363153.1">
    <property type="nucleotide sequence ID" value="NZ_CP037940.1"/>
</dbReference>
<sequence>MLQKSLAVLIGGFIGGALREAIELIISVQQFPVATLIINLIGAFFLGYLNFMIAKKWAMPTAVATGLTTGVIGAFTTFSTFMLDFNHLVTVGHLSFALTYLIISVMGGLMFARLGMRVGMHA</sequence>
<evidence type="ECO:0000256" key="10">
    <source>
        <dbReference type="HAMAP-Rule" id="MF_00454"/>
    </source>
</evidence>
<dbReference type="GO" id="GO:0046872">
    <property type="term" value="F:metal ion binding"/>
    <property type="evidence" value="ECO:0007669"/>
    <property type="project" value="UniProtKB-KW"/>
</dbReference>
<evidence type="ECO:0000256" key="7">
    <source>
        <dbReference type="ARBA" id="ARBA00035120"/>
    </source>
</evidence>
<keyword evidence="10" id="KW-0406">Ion transport</keyword>
<evidence type="ECO:0000256" key="8">
    <source>
        <dbReference type="ARBA" id="ARBA00035585"/>
    </source>
</evidence>
<organism evidence="11 12">
    <name type="scientific">Periweissella cryptocerci</name>
    <dbReference type="NCBI Taxonomy" id="2506420"/>
    <lineage>
        <taxon>Bacteria</taxon>
        <taxon>Bacillati</taxon>
        <taxon>Bacillota</taxon>
        <taxon>Bacilli</taxon>
        <taxon>Lactobacillales</taxon>
        <taxon>Lactobacillaceae</taxon>
        <taxon>Periweissella</taxon>
    </lineage>
</organism>
<keyword evidence="12" id="KW-1185">Reference proteome</keyword>
<dbReference type="KEGG" id="wei:EQG49_06185"/>
<comment type="activity regulation">
    <text evidence="10">Na(+) is not transported, but it plays an essential structural role and its presence is essential for fluoride channel function.</text>
</comment>
<feature type="transmembrane region" description="Helical" evidence="10">
    <location>
        <begin position="63"/>
        <end position="82"/>
    </location>
</feature>
<protein>
    <recommendedName>
        <fullName evidence="10">Fluoride-specific ion channel FluC</fullName>
    </recommendedName>
</protein>
<comment type="function">
    <text evidence="9 10">Fluoride-specific ion channel. Important for reducing fluoride concentration in the cell, thus reducing its toxicity.</text>
</comment>